<dbReference type="Proteomes" id="UP001597182">
    <property type="component" value="Unassembled WGS sequence"/>
</dbReference>
<evidence type="ECO:0000259" key="1">
    <source>
        <dbReference type="Pfam" id="PF07929"/>
    </source>
</evidence>
<dbReference type="SUPFAM" id="SSF159941">
    <property type="entry name" value="MM3350-like"/>
    <property type="match status" value="1"/>
</dbReference>
<proteinExistence type="predicted"/>
<name>A0ABW3VAM8_9PSEU</name>
<feature type="domain" description="Plasmid pRiA4b Orf3-like" evidence="1">
    <location>
        <begin position="4"/>
        <end position="161"/>
    </location>
</feature>
<dbReference type="Pfam" id="PF07929">
    <property type="entry name" value="PRiA4_ORF3"/>
    <property type="match status" value="1"/>
</dbReference>
<dbReference type="Gene3D" id="3.10.290.30">
    <property type="entry name" value="MM3350-like"/>
    <property type="match status" value="1"/>
</dbReference>
<accession>A0ABW3VAM8</accession>
<dbReference type="InterPro" id="IPR012912">
    <property type="entry name" value="Plasmid_pRiA4b_Orf3-like"/>
</dbReference>
<dbReference type="PANTHER" id="PTHR41878:SF1">
    <property type="entry name" value="TNPR PROTEIN"/>
    <property type="match status" value="1"/>
</dbReference>
<protein>
    <submittedName>
        <fullName evidence="2">Plasmid pRiA4b ORF-3 family protein</fullName>
    </submittedName>
</protein>
<sequence>MRTTRLRIRMRDVEPAVVRVIDVPADATLAELHDLLQAAIGWTDSHLHLFEAEGVRYGVPDPDWVDELQVRDEAVVRLRELPSRFEYVYDLGDGWEHEVEALGRGGEAPACVDGEGGCPPEDCGGAPGYAHLLAVLADPGHEEHEHLRRWAGDLPTFERDATSLLVRQTVGEVPESVRIVLDLLAGGVKLTPGGRLPRSFVRAVQERRPHWRRLDRPASIEEHLPPLAVLHDMLRDVGLARLAGGVMSPTRAAGDDTEVVRRLRRWFEPGGFGEILATTAVAVLAASGPLPTAELARRVMPLMGHGWSVDGRPLTEPDLEMDLHRVSAELRALDLVLGDWRTWEAGPSAATLLPRATGLAALWSRRPAW</sequence>
<dbReference type="EMBL" id="JBHTMB010000022">
    <property type="protein sequence ID" value="MFD1232366.1"/>
    <property type="molecule type" value="Genomic_DNA"/>
</dbReference>
<dbReference type="InterPro" id="IPR024047">
    <property type="entry name" value="MM3350-like_sf"/>
</dbReference>
<keyword evidence="3" id="KW-1185">Reference proteome</keyword>
<comment type="caution">
    <text evidence="2">The sequence shown here is derived from an EMBL/GenBank/DDBJ whole genome shotgun (WGS) entry which is preliminary data.</text>
</comment>
<evidence type="ECO:0000313" key="3">
    <source>
        <dbReference type="Proteomes" id="UP001597182"/>
    </source>
</evidence>
<dbReference type="RefSeq" id="WP_339121802.1">
    <property type="nucleotide sequence ID" value="NZ_BAABKS010000019.1"/>
</dbReference>
<gene>
    <name evidence="2" type="ORF">ACFQ34_03630</name>
</gene>
<reference evidence="3" key="1">
    <citation type="journal article" date="2019" name="Int. J. Syst. Evol. Microbiol.">
        <title>The Global Catalogue of Microorganisms (GCM) 10K type strain sequencing project: providing services to taxonomists for standard genome sequencing and annotation.</title>
        <authorList>
            <consortium name="The Broad Institute Genomics Platform"/>
            <consortium name="The Broad Institute Genome Sequencing Center for Infectious Disease"/>
            <person name="Wu L."/>
            <person name="Ma J."/>
        </authorList>
    </citation>
    <scope>NUCLEOTIDE SEQUENCE [LARGE SCALE GENOMIC DNA]</scope>
    <source>
        <strain evidence="3">CCUG 49018</strain>
    </source>
</reference>
<evidence type="ECO:0000313" key="2">
    <source>
        <dbReference type="EMBL" id="MFD1232366.1"/>
    </source>
</evidence>
<dbReference type="PANTHER" id="PTHR41878">
    <property type="entry name" value="LEXA REPRESSOR-RELATED"/>
    <property type="match status" value="1"/>
</dbReference>
<organism evidence="2 3">
    <name type="scientific">Pseudonocardia benzenivorans</name>
    <dbReference type="NCBI Taxonomy" id="228005"/>
    <lineage>
        <taxon>Bacteria</taxon>
        <taxon>Bacillati</taxon>
        <taxon>Actinomycetota</taxon>
        <taxon>Actinomycetes</taxon>
        <taxon>Pseudonocardiales</taxon>
        <taxon>Pseudonocardiaceae</taxon>
        <taxon>Pseudonocardia</taxon>
    </lineage>
</organism>